<reference evidence="3" key="2">
    <citation type="submission" date="2015-01" db="EMBL/GenBank/DDBJ databases">
        <title>Evolutionary Origins and Diversification of the Mycorrhizal Mutualists.</title>
        <authorList>
            <consortium name="DOE Joint Genome Institute"/>
            <consortium name="Mycorrhizal Genomics Consortium"/>
            <person name="Kohler A."/>
            <person name="Kuo A."/>
            <person name="Nagy L.G."/>
            <person name="Floudas D."/>
            <person name="Copeland A."/>
            <person name="Barry K.W."/>
            <person name="Cichocki N."/>
            <person name="Veneault-Fourrey C."/>
            <person name="LaButti K."/>
            <person name="Lindquist E.A."/>
            <person name="Lipzen A."/>
            <person name="Lundell T."/>
            <person name="Morin E."/>
            <person name="Murat C."/>
            <person name="Riley R."/>
            <person name="Ohm R."/>
            <person name="Sun H."/>
            <person name="Tunlid A."/>
            <person name="Henrissat B."/>
            <person name="Grigoriev I.V."/>
            <person name="Hibbett D.S."/>
            <person name="Martin F."/>
        </authorList>
    </citation>
    <scope>NUCLEOTIDE SEQUENCE [LARGE SCALE GENOMIC DNA]</scope>
    <source>
        <strain evidence="3">Ve08.2h10</strain>
    </source>
</reference>
<evidence type="ECO:0000259" key="1">
    <source>
        <dbReference type="Pfam" id="PF20415"/>
    </source>
</evidence>
<sequence>MLRFLGMLCRNLTPALYLAHLTCRNHHVPHPQTPYAAWDQYHGPQAYPHQSMPSPYIPHQPMLAEAQAHDPFVLRRAHTLAAAPSSTRKRANSLHGNSPWPARGDLPPLFDHHARKPDVQAFAPYLAAIHTPSSTLSRSTSSSGYPGVYYERPGHWRRDFKFKSGLASMFRHWSNNSRAVDEFTDSSKLDLHPFLHHDRSSPPTIYDLRLNPLTLVFRDLDRPPLARDMDYSATLPPTHHMRLYHPRLPWYIDIKANGTPFISLADLFQQLYAALNKGLSKDDFYNNDLDNEDRQTLTQAYYKRCRDDAERSQGVKRVDFLRGKFEFEGLTRGKNGMWRLKTGTAE</sequence>
<organism evidence="2 3">
    <name type="scientific">Paxillus rubicundulus Ve08.2h10</name>
    <dbReference type="NCBI Taxonomy" id="930991"/>
    <lineage>
        <taxon>Eukaryota</taxon>
        <taxon>Fungi</taxon>
        <taxon>Dikarya</taxon>
        <taxon>Basidiomycota</taxon>
        <taxon>Agaricomycotina</taxon>
        <taxon>Agaricomycetes</taxon>
        <taxon>Agaricomycetidae</taxon>
        <taxon>Boletales</taxon>
        <taxon>Paxilineae</taxon>
        <taxon>Paxillaceae</taxon>
        <taxon>Paxillus</taxon>
    </lineage>
</organism>
<evidence type="ECO:0000313" key="2">
    <source>
        <dbReference type="EMBL" id="KIK97196.1"/>
    </source>
</evidence>
<feature type="domain" description="DUF6699" evidence="1">
    <location>
        <begin position="206"/>
        <end position="336"/>
    </location>
</feature>
<proteinExistence type="predicted"/>
<name>A0A0D0E0W7_9AGAM</name>
<evidence type="ECO:0000313" key="3">
    <source>
        <dbReference type="Proteomes" id="UP000054538"/>
    </source>
</evidence>
<protein>
    <recommendedName>
        <fullName evidence="1">DUF6699 domain-containing protein</fullName>
    </recommendedName>
</protein>
<dbReference type="STRING" id="930991.A0A0D0E0W7"/>
<dbReference type="OrthoDB" id="3265169at2759"/>
<dbReference type="Proteomes" id="UP000054538">
    <property type="component" value="Unassembled WGS sequence"/>
</dbReference>
<gene>
    <name evidence="2" type="ORF">PAXRUDRAFT_244544</name>
</gene>
<keyword evidence="3" id="KW-1185">Reference proteome</keyword>
<dbReference type="InParanoid" id="A0A0D0E0W7"/>
<dbReference type="AlphaFoldDB" id="A0A0D0E0W7"/>
<reference evidence="2 3" key="1">
    <citation type="submission" date="2014-04" db="EMBL/GenBank/DDBJ databases">
        <authorList>
            <consortium name="DOE Joint Genome Institute"/>
            <person name="Kuo A."/>
            <person name="Kohler A."/>
            <person name="Jargeat P."/>
            <person name="Nagy L.G."/>
            <person name="Floudas D."/>
            <person name="Copeland A."/>
            <person name="Barry K.W."/>
            <person name="Cichocki N."/>
            <person name="Veneault-Fourrey C."/>
            <person name="LaButti K."/>
            <person name="Lindquist E.A."/>
            <person name="Lipzen A."/>
            <person name="Lundell T."/>
            <person name="Morin E."/>
            <person name="Murat C."/>
            <person name="Sun H."/>
            <person name="Tunlid A."/>
            <person name="Henrissat B."/>
            <person name="Grigoriev I.V."/>
            <person name="Hibbett D.S."/>
            <person name="Martin F."/>
            <person name="Nordberg H.P."/>
            <person name="Cantor M.N."/>
            <person name="Hua S.X."/>
        </authorList>
    </citation>
    <scope>NUCLEOTIDE SEQUENCE [LARGE SCALE GENOMIC DNA]</scope>
    <source>
        <strain evidence="2 3">Ve08.2h10</strain>
    </source>
</reference>
<dbReference type="HOGENOM" id="CLU_774278_0_0_1"/>
<accession>A0A0D0E0W7</accession>
<dbReference type="Pfam" id="PF20415">
    <property type="entry name" value="DUF6699"/>
    <property type="match status" value="1"/>
</dbReference>
<dbReference type="EMBL" id="KN824947">
    <property type="protein sequence ID" value="KIK97196.1"/>
    <property type="molecule type" value="Genomic_DNA"/>
</dbReference>
<dbReference type="InterPro" id="IPR046522">
    <property type="entry name" value="DUF6699"/>
</dbReference>